<dbReference type="PANTHER" id="PTHR42790">
    <property type="entry name" value="AMINOTRANSFERASE"/>
    <property type="match status" value="1"/>
</dbReference>
<dbReference type="InterPro" id="IPR004839">
    <property type="entry name" value="Aminotransferase_I/II_large"/>
</dbReference>
<dbReference type="PANTHER" id="PTHR42790:SF19">
    <property type="entry name" value="KYNURENINE_ALPHA-AMINOADIPATE AMINOTRANSFERASE, MITOCHONDRIAL"/>
    <property type="match status" value="1"/>
</dbReference>
<evidence type="ECO:0000256" key="4">
    <source>
        <dbReference type="ARBA" id="ARBA00022576"/>
    </source>
</evidence>
<feature type="domain" description="Aminotransferase class I/classII large" evidence="7">
    <location>
        <begin position="47"/>
        <end position="390"/>
    </location>
</feature>
<evidence type="ECO:0000256" key="5">
    <source>
        <dbReference type="ARBA" id="ARBA00022679"/>
    </source>
</evidence>
<evidence type="ECO:0000256" key="2">
    <source>
        <dbReference type="ARBA" id="ARBA00007441"/>
    </source>
</evidence>
<dbReference type="GO" id="GO:0008483">
    <property type="term" value="F:transaminase activity"/>
    <property type="evidence" value="ECO:0007669"/>
    <property type="project" value="UniProtKB-KW"/>
</dbReference>
<dbReference type="GO" id="GO:0030170">
    <property type="term" value="F:pyridoxal phosphate binding"/>
    <property type="evidence" value="ECO:0007669"/>
    <property type="project" value="InterPro"/>
</dbReference>
<reference evidence="8" key="1">
    <citation type="submission" date="2020-02" db="EMBL/GenBank/DDBJ databases">
        <authorList>
            <person name="Chen W.-M."/>
        </authorList>
    </citation>
    <scope>NUCLEOTIDE SEQUENCE</scope>
    <source>
        <strain evidence="8">NBD-18</strain>
    </source>
</reference>
<dbReference type="InterPro" id="IPR050859">
    <property type="entry name" value="Class-I_PLP-dep_aminotransf"/>
</dbReference>
<proteinExistence type="inferred from homology"/>
<dbReference type="RefSeq" id="WP_163655922.1">
    <property type="nucleotide sequence ID" value="NZ_JAAGRN010000009.1"/>
</dbReference>
<comment type="similarity">
    <text evidence="2">Belongs to the class-I pyridoxal-phosphate-dependent aminotransferase family.</text>
</comment>
<comment type="subunit">
    <text evidence="3">Homodimer.</text>
</comment>
<dbReference type="InterPro" id="IPR015424">
    <property type="entry name" value="PyrdxlP-dep_Trfase"/>
</dbReference>
<organism evidence="8">
    <name type="scientific">Sheuella amnicola</name>
    <dbReference type="NCBI Taxonomy" id="2707330"/>
    <lineage>
        <taxon>Bacteria</taxon>
        <taxon>Pseudomonadati</taxon>
        <taxon>Pseudomonadota</taxon>
        <taxon>Betaproteobacteria</taxon>
        <taxon>Burkholderiales</taxon>
        <taxon>Alcaligenaceae</taxon>
        <taxon>Sheuella</taxon>
    </lineage>
</organism>
<evidence type="ECO:0000256" key="3">
    <source>
        <dbReference type="ARBA" id="ARBA00011738"/>
    </source>
</evidence>
<keyword evidence="6" id="KW-0663">Pyridoxal phosphate</keyword>
<dbReference type="CDD" id="cd00609">
    <property type="entry name" value="AAT_like"/>
    <property type="match status" value="1"/>
</dbReference>
<protein>
    <submittedName>
        <fullName evidence="8">PLP-dependent aminotransferase family protein</fullName>
    </submittedName>
</protein>
<sequence length="404" mass="44354">MYRFSNVFANPQGSPIRALFKYLSEPGMISFAGGYPNPDLFDTDGLKEASERAFVNSRSCLQYGNTDGTPQFKSEIIRLMHDRGIETKPENIVVTTGSQQGFDLTLRVLINAGDRILIEQPTYSSNIQAARTYQTRIDPIPVLEDGLDIDVLEKILKNASEKGDRPKLLYTIPTFGNPSGVTMPVEHRLRLLELAVRYQLIIVEDAPYSDLRFSGPPVPSLAALAQQIPNASDWVIHLASLSKIVAPGMRMGWIIAPSEIASRCSVAKQSADVGCSPWMQGIAAEYLAGGRLEGHIKKIQAAYGEKCRAMAAGLRAELGDAVSFNEPNGGMFIWARLNDGFKATDLLEESIPRKVMFVPGAGFQISDPDLSAFRLSFAMPNLEEVKEGVIRLGDAMKSLRSKKK</sequence>
<keyword evidence="5 8" id="KW-0808">Transferase</keyword>
<dbReference type="SUPFAM" id="SSF53383">
    <property type="entry name" value="PLP-dependent transferases"/>
    <property type="match status" value="1"/>
</dbReference>
<accession>A0A6B2R3Z1</accession>
<dbReference type="Gene3D" id="3.90.1150.10">
    <property type="entry name" value="Aspartate Aminotransferase, domain 1"/>
    <property type="match status" value="1"/>
</dbReference>
<dbReference type="AlphaFoldDB" id="A0A6B2R3Z1"/>
<evidence type="ECO:0000259" key="7">
    <source>
        <dbReference type="Pfam" id="PF00155"/>
    </source>
</evidence>
<evidence type="ECO:0000256" key="6">
    <source>
        <dbReference type="ARBA" id="ARBA00022898"/>
    </source>
</evidence>
<dbReference type="FunFam" id="3.40.640.10:FF:000053">
    <property type="entry name" value="Aminotransferase, class I"/>
    <property type="match status" value="1"/>
</dbReference>
<name>A0A6B2R3Z1_9BURK</name>
<evidence type="ECO:0000313" key="8">
    <source>
        <dbReference type="EMBL" id="NDY84109.1"/>
    </source>
</evidence>
<comment type="cofactor">
    <cofactor evidence="1">
        <name>pyridoxal 5'-phosphate</name>
        <dbReference type="ChEBI" id="CHEBI:597326"/>
    </cofactor>
</comment>
<gene>
    <name evidence="8" type="ORF">G3I67_12805</name>
</gene>
<dbReference type="Pfam" id="PF00155">
    <property type="entry name" value="Aminotran_1_2"/>
    <property type="match status" value="1"/>
</dbReference>
<evidence type="ECO:0000256" key="1">
    <source>
        <dbReference type="ARBA" id="ARBA00001933"/>
    </source>
</evidence>
<dbReference type="EMBL" id="JAAGRN010000009">
    <property type="protein sequence ID" value="NDY84109.1"/>
    <property type="molecule type" value="Genomic_DNA"/>
</dbReference>
<comment type="caution">
    <text evidence="8">The sequence shown here is derived from an EMBL/GenBank/DDBJ whole genome shotgun (WGS) entry which is preliminary data.</text>
</comment>
<dbReference type="InterPro" id="IPR015421">
    <property type="entry name" value="PyrdxlP-dep_Trfase_major"/>
</dbReference>
<dbReference type="InterPro" id="IPR015422">
    <property type="entry name" value="PyrdxlP-dep_Trfase_small"/>
</dbReference>
<dbReference type="GO" id="GO:1901605">
    <property type="term" value="P:alpha-amino acid metabolic process"/>
    <property type="evidence" value="ECO:0007669"/>
    <property type="project" value="TreeGrafter"/>
</dbReference>
<dbReference type="Gene3D" id="3.40.640.10">
    <property type="entry name" value="Type I PLP-dependent aspartate aminotransferase-like (Major domain)"/>
    <property type="match status" value="1"/>
</dbReference>
<keyword evidence="4 8" id="KW-0032">Aminotransferase</keyword>